<proteinExistence type="predicted"/>
<comment type="caution">
    <text evidence="2">The sequence shown here is derived from an EMBL/GenBank/DDBJ whole genome shotgun (WGS) entry which is preliminary data.</text>
</comment>
<feature type="transmembrane region" description="Helical" evidence="1">
    <location>
        <begin position="33"/>
        <end position="53"/>
    </location>
</feature>
<evidence type="ECO:0000256" key="1">
    <source>
        <dbReference type="SAM" id="Phobius"/>
    </source>
</evidence>
<evidence type="ECO:0000313" key="3">
    <source>
        <dbReference type="Proteomes" id="UP000322530"/>
    </source>
</evidence>
<evidence type="ECO:0008006" key="4">
    <source>
        <dbReference type="Google" id="ProtNLM"/>
    </source>
</evidence>
<dbReference type="Proteomes" id="UP000322530">
    <property type="component" value="Unassembled WGS sequence"/>
</dbReference>
<feature type="transmembrane region" description="Helical" evidence="1">
    <location>
        <begin position="373"/>
        <end position="393"/>
    </location>
</feature>
<feature type="transmembrane region" description="Helical" evidence="1">
    <location>
        <begin position="147"/>
        <end position="167"/>
    </location>
</feature>
<feature type="transmembrane region" description="Helical" evidence="1">
    <location>
        <begin position="400"/>
        <end position="420"/>
    </location>
</feature>
<keyword evidence="3" id="KW-1185">Reference proteome</keyword>
<keyword evidence="1" id="KW-1133">Transmembrane helix</keyword>
<accession>A0A5A5TAM0</accession>
<organism evidence="2 3">
    <name type="scientific">Dictyobacter arantiisoli</name>
    <dbReference type="NCBI Taxonomy" id="2014874"/>
    <lineage>
        <taxon>Bacteria</taxon>
        <taxon>Bacillati</taxon>
        <taxon>Chloroflexota</taxon>
        <taxon>Ktedonobacteria</taxon>
        <taxon>Ktedonobacterales</taxon>
        <taxon>Dictyobacteraceae</taxon>
        <taxon>Dictyobacter</taxon>
    </lineage>
</organism>
<evidence type="ECO:0000313" key="2">
    <source>
        <dbReference type="EMBL" id="GCF08397.1"/>
    </source>
</evidence>
<feature type="transmembrane region" description="Helical" evidence="1">
    <location>
        <begin position="200"/>
        <end position="220"/>
    </location>
</feature>
<feature type="transmembrane region" description="Helical" evidence="1">
    <location>
        <begin position="173"/>
        <end position="193"/>
    </location>
</feature>
<name>A0A5A5TAM0_9CHLR</name>
<protein>
    <recommendedName>
        <fullName evidence="4">Glycosyltransferase RgtA/B/C/D-like domain-containing protein</fullName>
    </recommendedName>
</protein>
<dbReference type="EMBL" id="BIXY01000023">
    <property type="protein sequence ID" value="GCF08397.1"/>
    <property type="molecule type" value="Genomic_DNA"/>
</dbReference>
<feature type="transmembrane region" description="Helical" evidence="1">
    <location>
        <begin position="120"/>
        <end position="140"/>
    </location>
</feature>
<dbReference type="AlphaFoldDB" id="A0A5A5TAM0"/>
<feature type="transmembrane region" description="Helical" evidence="1">
    <location>
        <begin position="226"/>
        <end position="256"/>
    </location>
</feature>
<feature type="transmembrane region" description="Helical" evidence="1">
    <location>
        <begin position="268"/>
        <end position="288"/>
    </location>
</feature>
<gene>
    <name evidence="2" type="ORF">KDI_19610</name>
</gene>
<reference evidence="2 3" key="1">
    <citation type="submission" date="2019-01" db="EMBL/GenBank/DDBJ databases">
        <title>Draft genome sequence of Dictyobacter sp. Uno17.</title>
        <authorList>
            <person name="Wang C.M."/>
            <person name="Zheng Y."/>
            <person name="Sakai Y."/>
            <person name="Abe K."/>
            <person name="Yokota A."/>
            <person name="Yabe S."/>
        </authorList>
    </citation>
    <scope>NUCLEOTIDE SEQUENCE [LARGE SCALE GENOMIC DNA]</scope>
    <source>
        <strain evidence="2 3">Uno17</strain>
    </source>
</reference>
<keyword evidence="1" id="KW-0812">Transmembrane</keyword>
<keyword evidence="1" id="KW-0472">Membrane</keyword>
<sequence>MKQLDDKNYLGTQLDVASSSGDHDIPFWSWRPLLLIGSLSLFYIITALFTHVFRLPLLPVVPQPSQPSALRHYFSAVQHVTGTFSGSHFIYLANGWLQGHLYINQPVGGTGDYTFFHGHWYVAFPPLPAVFFLPLVAIFHYTHQLELSLGVALFFGIVNIVLMFFVLQRLPVLAFAHIAWLLSFFALGTELFFVTMQASVWFLAHVIATTFLLCYLLELIGPRRGWLAALWLGLAALSRSTVLLAFPSYLILIYLSERQKPRLMWQQVLTFSCVLGAFVTGMLLYNLARFGSLLDFGYLSMNVSPRLSYRLHTYGQFSLHFLSTNMYYMFIQPPQFLTIWPYLQFNPWGTSIFWTMPALYRAVRVFLAQPSSWLPWGMLGGCILPLGAILLYFNTGWYQFGFRFVLDILPFLFVLAVFGYRGRLPWYDKGLIGLSIGLNLWGWMDFRYFPPLH</sequence>